<dbReference type="Gene3D" id="1.20.1280.140">
    <property type="match status" value="1"/>
</dbReference>
<dbReference type="PROSITE" id="PS51257">
    <property type="entry name" value="PROKAR_LIPOPROTEIN"/>
    <property type="match status" value="1"/>
</dbReference>
<evidence type="ECO:0000256" key="1">
    <source>
        <dbReference type="SAM" id="MobiDB-lite"/>
    </source>
</evidence>
<comment type="caution">
    <text evidence="3">The sequence shown here is derived from an EMBL/GenBank/DDBJ whole genome shotgun (WGS) entry which is preliminary data.</text>
</comment>
<feature type="signal peptide" evidence="2">
    <location>
        <begin position="1"/>
        <end position="19"/>
    </location>
</feature>
<evidence type="ECO:0000256" key="2">
    <source>
        <dbReference type="SAM" id="SignalP"/>
    </source>
</evidence>
<sequence>MLLKTLVCYLAVGASCALAATNTAEAISDMDNLARAIRDARDSLYNYQGGLSGALDSASAVSNAKLAARTARESLAGSNGLTPDEATKYYEAYTKMSPVLLDALTVAKDKAPLYKEAGLGPQARETVQDLHNEKKSFQEQANKQIPEETMRKAAASNEQISKAFDEAEAAFLRNDDLALAKNATTYILLNDGIPTGQFTVSQFDPLATRKLTIPRSTKVKSALQGQQHPLQPRASLDFPIQQDSPPLRPHLDVEQGPRQRHQAVHELRNTMSDTLWADVNHLCLRKGPGPPAAR</sequence>
<keyword evidence="2" id="KW-0732">Signal</keyword>
<evidence type="ECO:0000313" key="3">
    <source>
        <dbReference type="EMBL" id="GFF99740.1"/>
    </source>
</evidence>
<proteinExistence type="predicted"/>
<feature type="compositionally biased region" description="Basic and acidic residues" evidence="1">
    <location>
        <begin position="249"/>
        <end position="260"/>
    </location>
</feature>
<reference evidence="3 4" key="1">
    <citation type="submission" date="2020-01" db="EMBL/GenBank/DDBJ databases">
        <title>Draft genome sequence of Aspergillus udagawae IFM 53868.</title>
        <authorList>
            <person name="Takahashi H."/>
            <person name="Yaguchi T."/>
        </authorList>
    </citation>
    <scope>NUCLEOTIDE SEQUENCE [LARGE SCALE GENOMIC DNA]</scope>
    <source>
        <strain evidence="3 4">IFM 53868</strain>
    </source>
</reference>
<dbReference type="PANTHER" id="PTHR38123">
    <property type="entry name" value="CELL WALL SERINE-THREONINE-RICH GALACTOMANNOPROTEIN MP1 (AFU_ORTHOLOGUE AFUA_4G03240)"/>
    <property type="match status" value="1"/>
</dbReference>
<dbReference type="Pfam" id="PF12296">
    <property type="entry name" value="HsbA"/>
    <property type="match status" value="1"/>
</dbReference>
<organism evidence="3 4">
    <name type="scientific">Aspergillus udagawae</name>
    <dbReference type="NCBI Taxonomy" id="91492"/>
    <lineage>
        <taxon>Eukaryota</taxon>
        <taxon>Fungi</taxon>
        <taxon>Dikarya</taxon>
        <taxon>Ascomycota</taxon>
        <taxon>Pezizomycotina</taxon>
        <taxon>Eurotiomycetes</taxon>
        <taxon>Eurotiomycetidae</taxon>
        <taxon>Eurotiales</taxon>
        <taxon>Aspergillaceae</taxon>
        <taxon>Aspergillus</taxon>
        <taxon>Aspergillus subgen. Fumigati</taxon>
    </lineage>
</organism>
<dbReference type="Proteomes" id="UP000465266">
    <property type="component" value="Unassembled WGS sequence"/>
</dbReference>
<evidence type="ECO:0000313" key="4">
    <source>
        <dbReference type="Proteomes" id="UP000465266"/>
    </source>
</evidence>
<keyword evidence="4" id="KW-1185">Reference proteome</keyword>
<dbReference type="InterPro" id="IPR021054">
    <property type="entry name" value="Cell_wall_mannoprotein_1"/>
</dbReference>
<gene>
    <name evidence="3" type="ORF">IFM53868_10435</name>
</gene>
<feature type="region of interest" description="Disordered" evidence="1">
    <location>
        <begin position="241"/>
        <end position="260"/>
    </location>
</feature>
<feature type="chain" id="PRO_5045596532" evidence="2">
    <location>
        <begin position="20"/>
        <end position="294"/>
    </location>
</feature>
<accession>A0ABQ1BE69</accession>
<name>A0ABQ1BE69_9EURO</name>
<dbReference type="EMBL" id="BLKG01000230">
    <property type="protein sequence ID" value="GFF99740.1"/>
    <property type="molecule type" value="Genomic_DNA"/>
</dbReference>
<dbReference type="PANTHER" id="PTHR38123:SF3">
    <property type="entry name" value="ANTIGENIC CELL WALL GALACTOMANNOPROTEIN"/>
    <property type="match status" value="1"/>
</dbReference>
<protein>
    <submittedName>
        <fullName evidence="3">Uncharacterized protein</fullName>
    </submittedName>
</protein>